<evidence type="ECO:0000256" key="8">
    <source>
        <dbReference type="SAM" id="MobiDB-lite"/>
    </source>
</evidence>
<comment type="similarity">
    <text evidence="1 7">Belongs to the peptidase M16 family.</text>
</comment>
<dbReference type="InterPro" id="IPR007863">
    <property type="entry name" value="Peptidase_M16_C"/>
</dbReference>
<accession>A0ABM0KVI2</accession>
<dbReference type="Pfam" id="PF00675">
    <property type="entry name" value="Peptidase_M16"/>
    <property type="match status" value="1"/>
</dbReference>
<dbReference type="RefSeq" id="XP_005353622.1">
    <property type="nucleotide sequence ID" value="XM_005353565.3"/>
</dbReference>
<evidence type="ECO:0000259" key="9">
    <source>
        <dbReference type="Pfam" id="PF00675"/>
    </source>
</evidence>
<evidence type="ECO:0000256" key="3">
    <source>
        <dbReference type="ARBA" id="ARBA00022723"/>
    </source>
</evidence>
<proteinExistence type="inferred from homology"/>
<dbReference type="PANTHER" id="PTHR43690">
    <property type="entry name" value="NARDILYSIN"/>
    <property type="match status" value="1"/>
</dbReference>
<feature type="domain" description="Peptidase M16 C-terminal" evidence="10">
    <location>
        <begin position="371"/>
        <end position="556"/>
    </location>
</feature>
<dbReference type="Gene3D" id="3.30.830.10">
    <property type="entry name" value="Metalloenzyme, LuxS/M16 peptidase-like"/>
    <property type="match status" value="4"/>
</dbReference>
<evidence type="ECO:0000256" key="4">
    <source>
        <dbReference type="ARBA" id="ARBA00022801"/>
    </source>
</evidence>
<reference evidence="13" key="1">
    <citation type="submission" date="2025-08" db="UniProtKB">
        <authorList>
            <consortium name="RefSeq"/>
        </authorList>
    </citation>
    <scope>IDENTIFICATION</scope>
</reference>
<dbReference type="Pfam" id="PF16187">
    <property type="entry name" value="Peptidase_M16_M"/>
    <property type="match status" value="1"/>
</dbReference>
<evidence type="ECO:0000256" key="5">
    <source>
        <dbReference type="ARBA" id="ARBA00022833"/>
    </source>
</evidence>
<dbReference type="Pfam" id="PF05193">
    <property type="entry name" value="Peptidase_M16_C"/>
    <property type="match status" value="2"/>
</dbReference>
<evidence type="ECO:0000313" key="12">
    <source>
        <dbReference type="Proteomes" id="UP000694915"/>
    </source>
</evidence>
<dbReference type="InterPro" id="IPR011765">
    <property type="entry name" value="Pept_M16_N"/>
</dbReference>
<dbReference type="InterPro" id="IPR032632">
    <property type="entry name" value="Peptidase_M16_M"/>
</dbReference>
<evidence type="ECO:0000256" key="1">
    <source>
        <dbReference type="ARBA" id="ARBA00007261"/>
    </source>
</evidence>
<dbReference type="InterPro" id="IPR011249">
    <property type="entry name" value="Metalloenz_LuxS/M16"/>
</dbReference>
<keyword evidence="12" id="KW-1185">Reference proteome</keyword>
<feature type="compositionally biased region" description="Polar residues" evidence="8">
    <location>
        <begin position="56"/>
        <end position="72"/>
    </location>
</feature>
<name>A0ABM0KVI2_MICOH</name>
<dbReference type="PROSITE" id="PS00143">
    <property type="entry name" value="INSULINASE"/>
    <property type="match status" value="1"/>
</dbReference>
<feature type="region of interest" description="Disordered" evidence="8">
    <location>
        <begin position="40"/>
        <end position="110"/>
    </location>
</feature>
<feature type="compositionally biased region" description="Acidic residues" evidence="8">
    <location>
        <begin position="140"/>
        <end position="203"/>
    </location>
</feature>
<feature type="domain" description="Peptidase M16 N-terminal" evidence="9">
    <location>
        <begin position="209"/>
        <end position="345"/>
    </location>
</feature>
<feature type="region of interest" description="Disordered" evidence="8">
    <location>
        <begin position="132"/>
        <end position="203"/>
    </location>
</feature>
<evidence type="ECO:0000259" key="11">
    <source>
        <dbReference type="Pfam" id="PF16187"/>
    </source>
</evidence>
<evidence type="ECO:0000256" key="7">
    <source>
        <dbReference type="RuleBase" id="RU004447"/>
    </source>
</evidence>
<dbReference type="Proteomes" id="UP000694915">
    <property type="component" value="Chromosome 10"/>
</dbReference>
<keyword evidence="3" id="KW-0479">Metal-binding</keyword>
<evidence type="ECO:0000313" key="13">
    <source>
        <dbReference type="RefSeq" id="XP_005353622.1"/>
    </source>
</evidence>
<dbReference type="GeneID" id="101993529"/>
<evidence type="ECO:0000256" key="2">
    <source>
        <dbReference type="ARBA" id="ARBA00022670"/>
    </source>
</evidence>
<keyword evidence="4" id="KW-0378">Hydrolase</keyword>
<dbReference type="InterPro" id="IPR050626">
    <property type="entry name" value="Peptidase_M16"/>
</dbReference>
<evidence type="ECO:0000259" key="10">
    <source>
        <dbReference type="Pfam" id="PF05193"/>
    </source>
</evidence>
<dbReference type="PANTHER" id="PTHR43690:SF18">
    <property type="entry name" value="INSULIN-DEGRADING ENZYME-RELATED"/>
    <property type="match status" value="1"/>
</dbReference>
<protein>
    <submittedName>
        <fullName evidence="13">Nardilysin isoform X1</fullName>
    </submittedName>
</protein>
<feature type="domain" description="Peptidase M16 C-terminal" evidence="10">
    <location>
        <begin position="848"/>
        <end position="1029"/>
    </location>
</feature>
<dbReference type="InterPro" id="IPR001431">
    <property type="entry name" value="Pept_M16_Zn_BS"/>
</dbReference>
<keyword evidence="5" id="KW-0862">Zinc</keyword>
<gene>
    <name evidence="13" type="primary">Nrdc</name>
</gene>
<dbReference type="SUPFAM" id="SSF63411">
    <property type="entry name" value="LuxS/MPP-like metallohydrolase"/>
    <property type="match status" value="4"/>
</dbReference>
<keyword evidence="6" id="KW-0482">Metalloprotease</keyword>
<keyword evidence="2" id="KW-0645">Protease</keyword>
<feature type="domain" description="Peptidase M16 middle/third" evidence="11">
    <location>
        <begin position="562"/>
        <end position="843"/>
    </location>
</feature>
<organism evidence="12 13">
    <name type="scientific">Microtus ochrogaster</name>
    <name type="common">Prairie vole</name>
    <dbReference type="NCBI Taxonomy" id="79684"/>
    <lineage>
        <taxon>Eukaryota</taxon>
        <taxon>Metazoa</taxon>
        <taxon>Chordata</taxon>
        <taxon>Craniata</taxon>
        <taxon>Vertebrata</taxon>
        <taxon>Euteleostomi</taxon>
        <taxon>Mammalia</taxon>
        <taxon>Eutheria</taxon>
        <taxon>Euarchontoglires</taxon>
        <taxon>Glires</taxon>
        <taxon>Rodentia</taxon>
        <taxon>Myomorpha</taxon>
        <taxon>Muroidea</taxon>
        <taxon>Cricetidae</taxon>
        <taxon>Arvicolinae</taxon>
        <taxon>Microtus</taxon>
    </lineage>
</organism>
<sequence>MLRRVTVAAVCATGRKLWCEAGRELTALGRTGARGLCEESTRPVPTLTMPGRNKAKSTCSCPDLQPNGQDSGESGRVARLGADESEEEGRSGSHSNAGDPEIIKSPSDPKQYRYIKLQNGLQALLISDLSNVEGKTGNATDEEEEEEEEEDDEEEEEDDDDDDDEDSGAEIEDDEEEGFDDEDELDDDEHDDDDLDNEENELEELEARVEARKKTTEKQSAAALCVGVGSFADPDDLPGLAHFLEHMVFMGSLKYPDENGFDAFLKKHGGSDNASTDCERTVFQFDVQRKYFKEALDRWAQFFIHPLMIRDAIDREVEAVDSEYQLARPSDANRKEMLFGSLARPGHPMGKFFWGNAETLKHEPKKNNIDTHSRLREFWMRYYSAHYMTLVVQSKETLDTLEKWVTEIFSQIPNNGLPKPDFGHLTDPFDTPAFNKLYRVVPIRKIHALTITWALPPQQQHYRVKPLHYISWLVGHEGKGSILSYLRKKCWALALFGGNGETGFEQNSTYSVFSISITLTDEGYEHFYEVAHTVFQYLKMLQKLGPEKRVFEEIQKIEDNEFHYQEQTDPVEYVENMCENMQLYPLQDFLTGDQLLFQYKPDVIAEALNKLVPQKANLVLLSGANEGKCDLKEKWFGTQYSTEDIEHSWAELWKSNFDLNPDLHLPAENKYIATDFTLKAFDCPETEYPAKIVNTPQGCLWYKKDNKFKIPKAYIRFHLISPLIQKSAANVVLFDIFVNILTHNLAEPAYEADVAQLEYKLVAGEHGLIIRVKGFNHKLPLLFQLIIDYLAEFSSTPAVFTMITEQLKKTYFNILIKPETLAKDVRLLILEYSRWSMIDKYRALMDGLSLDSLLNFVKDFKSQLFVEGLVQGNVTSTESMDFLKYVVDKLNFVPLEQEMPVQFQVVQLPSGHHLCKVRALNKGDANSEVTVYYQSGTRSLREYTLMELLVMHMEEPCFDFLRTKQTLGYHVYPTCRNTSGILGFSVTVGTQATKYNSETVDKKIEEFLSSFEEKIENLTEDAFNTQVTSLIKLKECEDTHLGEEVDRNWNEVVTQQYLFDRLAHEIEALKSFSKSDLVSWFKAHRGPGSKMLSVHVVGYGKYELEEDSTPFGEDSNSREGMQLTYLLPSPLLADSTIPITDIRAFTSMLSLFPYHKIVK</sequence>
<evidence type="ECO:0000256" key="6">
    <source>
        <dbReference type="ARBA" id="ARBA00023049"/>
    </source>
</evidence>